<feature type="transmembrane region" description="Helical" evidence="1">
    <location>
        <begin position="957"/>
        <end position="977"/>
    </location>
</feature>
<feature type="transmembrane region" description="Helical" evidence="1">
    <location>
        <begin position="886"/>
        <end position="911"/>
    </location>
</feature>
<feature type="transmembrane region" description="Helical" evidence="1">
    <location>
        <begin position="20"/>
        <end position="37"/>
    </location>
</feature>
<dbReference type="Pfam" id="PF00873">
    <property type="entry name" value="ACR_tran"/>
    <property type="match status" value="1"/>
</dbReference>
<dbReference type="Gene3D" id="3.30.70.1320">
    <property type="entry name" value="Multidrug efflux transporter AcrB pore domain like"/>
    <property type="match status" value="1"/>
</dbReference>
<evidence type="ECO:0000256" key="1">
    <source>
        <dbReference type="SAM" id="Phobius"/>
    </source>
</evidence>
<dbReference type="EMBL" id="AP017378">
    <property type="protein sequence ID" value="BBD07106.1"/>
    <property type="molecule type" value="Genomic_DNA"/>
</dbReference>
<feature type="transmembrane region" description="Helical" evidence="1">
    <location>
        <begin position="359"/>
        <end position="377"/>
    </location>
</feature>
<organism evidence="2 3">
    <name type="scientific">Desulfovibrio ferrophilus</name>
    <dbReference type="NCBI Taxonomy" id="241368"/>
    <lineage>
        <taxon>Bacteria</taxon>
        <taxon>Pseudomonadati</taxon>
        <taxon>Thermodesulfobacteriota</taxon>
        <taxon>Desulfovibrionia</taxon>
        <taxon>Desulfovibrionales</taxon>
        <taxon>Desulfovibrionaceae</taxon>
        <taxon>Desulfovibrio</taxon>
    </lineage>
</organism>
<dbReference type="Gene3D" id="3.30.70.1440">
    <property type="entry name" value="Multidrug efflux transporter AcrB pore domain"/>
    <property type="match status" value="1"/>
</dbReference>
<keyword evidence="1" id="KW-1133">Transmembrane helix</keyword>
<dbReference type="Gene3D" id="1.20.1640.10">
    <property type="entry name" value="Multidrug efflux transporter AcrB transmembrane domain"/>
    <property type="match status" value="2"/>
</dbReference>
<feature type="transmembrane region" description="Helical" evidence="1">
    <location>
        <begin position="529"/>
        <end position="550"/>
    </location>
</feature>
<dbReference type="Gene3D" id="3.30.2090.10">
    <property type="entry name" value="Multidrug efflux transporter AcrB TolC docking domain, DN and DC subdomains"/>
    <property type="match status" value="2"/>
</dbReference>
<feature type="transmembrane region" description="Helical" evidence="1">
    <location>
        <begin position="389"/>
        <end position="411"/>
    </location>
</feature>
<protein>
    <submittedName>
        <fullName evidence="2">Acriflavin resistance protein</fullName>
    </submittedName>
</protein>
<dbReference type="SUPFAM" id="SSF82866">
    <property type="entry name" value="Multidrug efflux transporter AcrB transmembrane domain"/>
    <property type="match status" value="2"/>
</dbReference>
<feature type="transmembrane region" description="Helical" evidence="1">
    <location>
        <begin position="334"/>
        <end position="353"/>
    </location>
</feature>
<dbReference type="RefSeq" id="WP_232034849.1">
    <property type="nucleotide sequence ID" value="NZ_AP017378.1"/>
</dbReference>
<accession>A0A2Z6AV93</accession>
<dbReference type="KEGG" id="dfl:DFE_0380"/>
<dbReference type="PANTHER" id="PTHR32063">
    <property type="match status" value="1"/>
</dbReference>
<evidence type="ECO:0000313" key="3">
    <source>
        <dbReference type="Proteomes" id="UP000269883"/>
    </source>
</evidence>
<name>A0A2Z6AV93_9BACT</name>
<keyword evidence="1" id="KW-0472">Membrane</keyword>
<dbReference type="InterPro" id="IPR027463">
    <property type="entry name" value="AcrB_DN_DC_subdom"/>
</dbReference>
<feature type="transmembrane region" description="Helical" evidence="1">
    <location>
        <begin position="859"/>
        <end position="880"/>
    </location>
</feature>
<dbReference type="GO" id="GO:0005886">
    <property type="term" value="C:plasma membrane"/>
    <property type="evidence" value="ECO:0007669"/>
    <property type="project" value="TreeGrafter"/>
</dbReference>
<dbReference type="GO" id="GO:0042910">
    <property type="term" value="F:xenobiotic transmembrane transporter activity"/>
    <property type="evidence" value="ECO:0007669"/>
    <property type="project" value="TreeGrafter"/>
</dbReference>
<sequence length="1044" mass="112760">MMDNSKGPIAWMAGNSVASNLIMLICLIGGLIMATMIKQEVFPEFSEDQVSIRVAYSGASPEEVEQGIILAIEDAVQGLDGVDEIDSTASEGSASVTITAQEGADISKLTQDVKSEVDGISTFPDEAEDPVISENTHSREVVSLAVYGEQTELVLRDKADELRDMLLQSPDITIVEFKGVRDHEVHVEIAQAQLRRYGLTLEHVADTIAAAAVETPGGTIRTKGGDVLVRVKERRDWAWEFGRIPLISTEDGSQVLVQDIATVREDFEDSNNYAVYNGQTTVGLDVYRVGDQTPGQVSDATMNIVEQFKASAPEGLDVAVLRDMSDTFNQRAELLLKNAWMGLILVFILLALFLEIRVAFWVSLGIPISFLGAFLFLPSMDLSINMISMFAFIVALGIVVDDAIVVGENIHARREEGMPPLKAAIIGAKEMAMPVTFAVLTNVAAFAPLLFVPGVPGKIFRNIPIVVITVFLISLVESLFVLPAHMAHTKHSATHSTNRLARWHTNFQKKFDAFVINRYGPLLRAALKYRYAVVAGGLALLLIVGAYAGSGRMGFTLFPKTESDLGYCEATLPYGSPASRLEEVRQYLTTVAEAVAIDNGGQALVKSVFSVVSDNTVSLRVYLTDADARPISTAAFINQWRQRSGEIPGLENLTFKSDKGGPGSDPAVNVELSHRNTETLNAAGQTLALELSKFGGASDIDDGSADGKQQLDFHMLPAGLAAGLTAADVASQVRSAFYGAKALAQQRGRNEITVRTLLPKAERATEYSLENMILRTPDGSEIPLTEAVSIERGRAYTQITRHQGRRTIEVTAEVQPTAQATLVLQSLKSDVLPRLMKSVPGLAWSFEGRQADMTESMQSLVVGLLLALLVVYALLAIPFGSYTQPLIIMVCIPFGVVGAILGHLLMGYALCIPSMFGIVALSGVVVNDSLVFINTANSNSEQGQNAFEAATAAGLTRFRPIMLTTLTTFFGLMPMLLETSRQARFMIPMAISLGFGILFATAITLCLVPSLYCILDDATKSIRTYFNGVTPPSPSSAVDKQTLP</sequence>
<dbReference type="PRINTS" id="PR00702">
    <property type="entry name" value="ACRIFLAVINRP"/>
</dbReference>
<feature type="transmembrane region" description="Helical" evidence="1">
    <location>
        <begin position="989"/>
        <end position="1012"/>
    </location>
</feature>
<dbReference type="InterPro" id="IPR001036">
    <property type="entry name" value="Acrflvin-R"/>
</dbReference>
<dbReference type="SUPFAM" id="SSF82714">
    <property type="entry name" value="Multidrug efflux transporter AcrB TolC docking domain, DN and DC subdomains"/>
    <property type="match status" value="2"/>
</dbReference>
<keyword evidence="1" id="KW-0812">Transmembrane</keyword>
<feature type="transmembrane region" description="Helical" evidence="1">
    <location>
        <begin position="431"/>
        <end position="451"/>
    </location>
</feature>
<proteinExistence type="predicted"/>
<dbReference type="PANTHER" id="PTHR32063:SF33">
    <property type="entry name" value="RND SUPERFAMILY EFFLUX PUMP PERMEASE COMPONENT"/>
    <property type="match status" value="1"/>
</dbReference>
<dbReference type="Gene3D" id="3.30.70.1430">
    <property type="entry name" value="Multidrug efflux transporter AcrB pore domain"/>
    <property type="match status" value="2"/>
</dbReference>
<dbReference type="SUPFAM" id="SSF82693">
    <property type="entry name" value="Multidrug efflux transporter AcrB pore domain, PN1, PN2, PC1 and PC2 subdomains"/>
    <property type="match status" value="2"/>
</dbReference>
<dbReference type="Proteomes" id="UP000269883">
    <property type="component" value="Chromosome"/>
</dbReference>
<reference evidence="2 3" key="1">
    <citation type="journal article" date="2018" name="Sci. Adv.">
        <title>Multi-heme cytochromes provide a pathway for survival in energy-limited environments.</title>
        <authorList>
            <person name="Deng X."/>
            <person name="Dohmae N."/>
            <person name="Nealson K.H."/>
            <person name="Hashimoto K."/>
            <person name="Okamoto A."/>
        </authorList>
    </citation>
    <scope>NUCLEOTIDE SEQUENCE [LARGE SCALE GENOMIC DNA]</scope>
    <source>
        <strain evidence="2 3">IS5</strain>
    </source>
</reference>
<evidence type="ECO:0000313" key="2">
    <source>
        <dbReference type="EMBL" id="BBD07106.1"/>
    </source>
</evidence>
<dbReference type="AlphaFoldDB" id="A0A2Z6AV93"/>
<feature type="transmembrane region" description="Helical" evidence="1">
    <location>
        <begin position="463"/>
        <end position="482"/>
    </location>
</feature>
<gene>
    <name evidence="2" type="ORF">DFE_0380</name>
</gene>
<keyword evidence="3" id="KW-1185">Reference proteome</keyword>